<evidence type="ECO:0000313" key="11">
    <source>
        <dbReference type="EMBL" id="NEH91063.1"/>
    </source>
</evidence>
<comment type="similarity">
    <text evidence="8">Belongs to the QueC family.</text>
</comment>
<evidence type="ECO:0000256" key="8">
    <source>
        <dbReference type="ARBA" id="ARBA00037993"/>
    </source>
</evidence>
<dbReference type="InterPro" id="IPR018317">
    <property type="entry name" value="QueC"/>
</dbReference>
<evidence type="ECO:0000256" key="3">
    <source>
        <dbReference type="ARBA" id="ARBA00022723"/>
    </source>
</evidence>
<dbReference type="EC" id="6.3.4.20" evidence="9"/>
<dbReference type="InterPro" id="IPR014729">
    <property type="entry name" value="Rossmann-like_a/b/a_fold"/>
</dbReference>
<evidence type="ECO:0000256" key="9">
    <source>
        <dbReference type="ARBA" id="ARBA00039149"/>
    </source>
</evidence>
<sequence>MKRALLLSGGMDSTCLAFWRRPDLAITIDYGHKAADGEVRAATAICQALGIEHRIIRCDLSMLGSGDLAGTAPNPNAPASEWWPYRNQMLVTIAAMECIKHGVSVLEIGSLRTDGFHVDGRKSFLDALNALLSMQEGGLCLDAPAAEYSAEELVRVSRIPMDILGWSHSCHVSDYACGHCRGCRKHYETMEAIEIAPY</sequence>
<dbReference type="Pfam" id="PF06508">
    <property type="entry name" value="QueC"/>
    <property type="match status" value="1"/>
</dbReference>
<keyword evidence="7" id="KW-0067">ATP-binding</keyword>
<organism evidence="11 12">
    <name type="scientific">Rhizobium laguerreae</name>
    <dbReference type="NCBI Taxonomy" id="1076926"/>
    <lineage>
        <taxon>Bacteria</taxon>
        <taxon>Pseudomonadati</taxon>
        <taxon>Pseudomonadota</taxon>
        <taxon>Alphaproteobacteria</taxon>
        <taxon>Hyphomicrobiales</taxon>
        <taxon>Rhizobiaceae</taxon>
        <taxon>Rhizobium/Agrobacterium group</taxon>
        <taxon>Rhizobium</taxon>
    </lineage>
</organism>
<accession>A0A6N9ZC85</accession>
<dbReference type="Gene3D" id="3.40.50.620">
    <property type="entry name" value="HUPs"/>
    <property type="match status" value="1"/>
</dbReference>
<dbReference type="SUPFAM" id="SSF52402">
    <property type="entry name" value="Adenine nucleotide alpha hydrolases-like"/>
    <property type="match status" value="1"/>
</dbReference>
<evidence type="ECO:0000256" key="2">
    <source>
        <dbReference type="ARBA" id="ARBA00022598"/>
    </source>
</evidence>
<evidence type="ECO:0000256" key="5">
    <source>
        <dbReference type="ARBA" id="ARBA00022785"/>
    </source>
</evidence>
<evidence type="ECO:0000313" key="12">
    <source>
        <dbReference type="Proteomes" id="UP000468864"/>
    </source>
</evidence>
<dbReference type="AlphaFoldDB" id="A0A6N9ZC85"/>
<dbReference type="GO" id="GO:0008616">
    <property type="term" value="P:tRNA queuosine(34) biosynthetic process"/>
    <property type="evidence" value="ECO:0007669"/>
    <property type="project" value="UniProtKB-KW"/>
</dbReference>
<dbReference type="EMBL" id="WUEP01000005">
    <property type="protein sequence ID" value="NEH91063.1"/>
    <property type="molecule type" value="Genomic_DNA"/>
</dbReference>
<reference evidence="11 12" key="1">
    <citation type="submission" date="2019-12" db="EMBL/GenBank/DDBJ databases">
        <title>Rhizobium genotypes associated with high levels of biological nitrogen fixation by grain legumes in a temperate-maritime cropping system.</title>
        <authorList>
            <person name="Maluk M."/>
            <person name="Francesc Ferrando Molina F."/>
            <person name="Lopez Del Egido L."/>
            <person name="Lafos M."/>
            <person name="Langarica-Fuentes A."/>
            <person name="Gebre Yohannes G."/>
            <person name="Young M.W."/>
            <person name="Martin P."/>
            <person name="Gantlett R."/>
            <person name="Kenicer G."/>
            <person name="Hawes C."/>
            <person name="Begg G.S."/>
            <person name="Quilliam R.S."/>
            <person name="Squire G.R."/>
            <person name="Poole P.S."/>
            <person name="Young P.W."/>
            <person name="Iannetta P.M."/>
            <person name="James E.K."/>
        </authorList>
    </citation>
    <scope>NUCLEOTIDE SEQUENCE [LARGE SCALE GENOMIC DNA]</scope>
    <source>
        <strain evidence="11 12">JHI2449</strain>
    </source>
</reference>
<dbReference type="GO" id="GO:0046872">
    <property type="term" value="F:metal ion binding"/>
    <property type="evidence" value="ECO:0007669"/>
    <property type="project" value="UniProtKB-KW"/>
</dbReference>
<evidence type="ECO:0000256" key="1">
    <source>
        <dbReference type="ARBA" id="ARBA00005061"/>
    </source>
</evidence>
<keyword evidence="3" id="KW-0479">Metal-binding</keyword>
<comment type="pathway">
    <text evidence="1">Purine metabolism; 7-cyano-7-deazaguanine biosynthesis.</text>
</comment>
<dbReference type="RefSeq" id="WP_163876322.1">
    <property type="nucleotide sequence ID" value="NZ_WUEP01000005.1"/>
</dbReference>
<dbReference type="Proteomes" id="UP000468864">
    <property type="component" value="Unassembled WGS sequence"/>
</dbReference>
<evidence type="ECO:0000256" key="7">
    <source>
        <dbReference type="ARBA" id="ARBA00022840"/>
    </source>
</evidence>
<dbReference type="GO" id="GO:0016874">
    <property type="term" value="F:ligase activity"/>
    <property type="evidence" value="ECO:0007669"/>
    <property type="project" value="UniProtKB-KW"/>
</dbReference>
<comment type="caution">
    <text evidence="11">The sequence shown here is derived from an EMBL/GenBank/DDBJ whole genome shotgun (WGS) entry which is preliminary data.</text>
</comment>
<keyword evidence="5" id="KW-0671">Queuosine biosynthesis</keyword>
<evidence type="ECO:0000256" key="10">
    <source>
        <dbReference type="ARBA" id="ARBA00047890"/>
    </source>
</evidence>
<keyword evidence="4" id="KW-0547">Nucleotide-binding</keyword>
<proteinExistence type="inferred from homology"/>
<keyword evidence="2" id="KW-0436">Ligase</keyword>
<dbReference type="GO" id="GO:0005524">
    <property type="term" value="F:ATP binding"/>
    <property type="evidence" value="ECO:0007669"/>
    <property type="project" value="UniProtKB-KW"/>
</dbReference>
<dbReference type="PANTHER" id="PTHR42914">
    <property type="entry name" value="7-CYANO-7-DEAZAGUANINE SYNTHASE"/>
    <property type="match status" value="1"/>
</dbReference>
<comment type="catalytic activity">
    <reaction evidence="10">
        <text>7-carboxy-7-carbaguanine + NH4(+) + 2 ATP = 7-cyano-7-carbaguanine + 2 AMP + 2 diphosphate + 2 H(+)</text>
        <dbReference type="Rhea" id="RHEA:27982"/>
        <dbReference type="ChEBI" id="CHEBI:15378"/>
        <dbReference type="ChEBI" id="CHEBI:28938"/>
        <dbReference type="ChEBI" id="CHEBI:30616"/>
        <dbReference type="ChEBI" id="CHEBI:33019"/>
        <dbReference type="ChEBI" id="CHEBI:45075"/>
        <dbReference type="ChEBI" id="CHEBI:61036"/>
        <dbReference type="ChEBI" id="CHEBI:456215"/>
        <dbReference type="EC" id="6.3.4.20"/>
    </reaction>
</comment>
<gene>
    <name evidence="11" type="ORF">GR206_08400</name>
</gene>
<dbReference type="PANTHER" id="PTHR42914:SF1">
    <property type="entry name" value="7-CYANO-7-DEAZAGUANINE SYNTHASE"/>
    <property type="match status" value="1"/>
</dbReference>
<name>A0A6N9ZC85_9HYPH</name>
<evidence type="ECO:0000256" key="6">
    <source>
        <dbReference type="ARBA" id="ARBA00022833"/>
    </source>
</evidence>
<keyword evidence="6" id="KW-0862">Zinc</keyword>
<protein>
    <recommendedName>
        <fullName evidence="9">7-cyano-7-deazaguanine synthase</fullName>
        <ecNumber evidence="9">6.3.4.20</ecNumber>
    </recommendedName>
</protein>
<evidence type="ECO:0000256" key="4">
    <source>
        <dbReference type="ARBA" id="ARBA00022741"/>
    </source>
</evidence>